<feature type="chain" id="PRO_5042271869" evidence="2">
    <location>
        <begin position="20"/>
        <end position="339"/>
    </location>
</feature>
<dbReference type="AlphaFoldDB" id="A0AAD1XL47"/>
<name>A0AAD1XL47_EUPCR</name>
<dbReference type="Proteomes" id="UP001295684">
    <property type="component" value="Unassembled WGS sequence"/>
</dbReference>
<keyword evidence="4" id="KW-1185">Reference proteome</keyword>
<evidence type="ECO:0000313" key="4">
    <source>
        <dbReference type="Proteomes" id="UP001295684"/>
    </source>
</evidence>
<gene>
    <name evidence="3" type="ORF">ECRASSUSDP1_LOCUS16075</name>
</gene>
<comment type="caution">
    <text evidence="3">The sequence shown here is derived from an EMBL/GenBank/DDBJ whole genome shotgun (WGS) entry which is preliminary data.</text>
</comment>
<feature type="compositionally biased region" description="Basic and acidic residues" evidence="1">
    <location>
        <begin position="267"/>
        <end position="278"/>
    </location>
</feature>
<feature type="compositionally biased region" description="Pro residues" evidence="1">
    <location>
        <begin position="289"/>
        <end position="317"/>
    </location>
</feature>
<keyword evidence="2" id="KW-0732">Signal</keyword>
<accession>A0AAD1XL47</accession>
<proteinExistence type="predicted"/>
<reference evidence="3" key="1">
    <citation type="submission" date="2023-07" db="EMBL/GenBank/DDBJ databases">
        <authorList>
            <consortium name="AG Swart"/>
            <person name="Singh M."/>
            <person name="Singh A."/>
            <person name="Seah K."/>
            <person name="Emmerich C."/>
        </authorList>
    </citation>
    <scope>NUCLEOTIDE SEQUENCE</scope>
    <source>
        <strain evidence="3">DP1</strain>
    </source>
</reference>
<evidence type="ECO:0000256" key="2">
    <source>
        <dbReference type="SAM" id="SignalP"/>
    </source>
</evidence>
<feature type="compositionally biased region" description="Low complexity" evidence="1">
    <location>
        <begin position="321"/>
        <end position="331"/>
    </location>
</feature>
<protein>
    <submittedName>
        <fullName evidence="3">Uncharacterized protein</fullName>
    </submittedName>
</protein>
<dbReference type="EMBL" id="CAMPGE010016140">
    <property type="protein sequence ID" value="CAI2374718.1"/>
    <property type="molecule type" value="Genomic_DNA"/>
</dbReference>
<feature type="region of interest" description="Disordered" evidence="1">
    <location>
        <begin position="261"/>
        <end position="339"/>
    </location>
</feature>
<feature type="signal peptide" evidence="2">
    <location>
        <begin position="1"/>
        <end position="19"/>
    </location>
</feature>
<evidence type="ECO:0000256" key="1">
    <source>
        <dbReference type="SAM" id="MobiDB-lite"/>
    </source>
</evidence>
<organism evidence="3 4">
    <name type="scientific">Euplotes crassus</name>
    <dbReference type="NCBI Taxonomy" id="5936"/>
    <lineage>
        <taxon>Eukaryota</taxon>
        <taxon>Sar</taxon>
        <taxon>Alveolata</taxon>
        <taxon>Ciliophora</taxon>
        <taxon>Intramacronucleata</taxon>
        <taxon>Spirotrichea</taxon>
        <taxon>Hypotrichia</taxon>
        <taxon>Euplotida</taxon>
        <taxon>Euplotidae</taxon>
        <taxon>Moneuplotes</taxon>
    </lineage>
</organism>
<evidence type="ECO:0000313" key="3">
    <source>
        <dbReference type="EMBL" id="CAI2374718.1"/>
    </source>
</evidence>
<sequence length="339" mass="39317">MKIAKLLFCVLVILSFVAGYPRYGPYRESTFEDQLDREKPNFKNSGPALWDERALQRVYYPPKDTEQQTTKPKKQYYTPDKLNRLDTNQCYALDYPEETGQDLLETLVNEENNIIVTIWYENYQGQWAQNLINQNVQGTLWKCLCQNHPNIIYTEADVSHYNRNAYSYDDAAKKLNIYYDDLYSGPTIVVMHNQTGRQFRTEREPDKLLRVVEEYVRNWEKILYNIEAPKCDLYNKVLADNPYEYYVPLEKFDTYSPETNEYQTKAQQEKTVKPREASTENTAPEPEPEASPPSPPATEPTPAPAPEPAPTPTPAPKPEPEQSSPSSFSLSEPDKAFFY</sequence>